<keyword evidence="5" id="KW-1185">Reference proteome</keyword>
<evidence type="ECO:0000256" key="2">
    <source>
        <dbReference type="ARBA" id="ARBA00022695"/>
    </source>
</evidence>
<dbReference type="PANTHER" id="PTHR43584">
    <property type="entry name" value="NUCLEOTIDYL TRANSFERASE"/>
    <property type="match status" value="1"/>
</dbReference>
<dbReference type="CDD" id="cd06422">
    <property type="entry name" value="NTP_transferase_like_1"/>
    <property type="match status" value="1"/>
</dbReference>
<sequence>MKAMIFAAGLGTRLKPLTDTMPKALVPVGGKPLLQHAIEKLKAAGFDEIIINVHHFAPQIIGFVEVNHHFDIHIEFSDEQEKLLDTGGGIKKASPFFNDNKPFLVHNVDILSNIDLRKLYEAHTQNNFPDPIRQSGQQSYPLATLVCSERKTSRYLLFNDNNHLKGWINEKTGEIKSPFPYFDPRHYRKLAFAGIQILQPAIFQYMTDLPDRFSIIDFYLSICDKVNVTCYVPENLQLIDVGRTDSLQEAARFLDRLV</sequence>
<feature type="domain" description="Nucleotidyl transferase" evidence="3">
    <location>
        <begin position="2"/>
        <end position="127"/>
    </location>
</feature>
<keyword evidence="1 4" id="KW-0808">Transferase</keyword>
<dbReference type="KEGG" id="psac:PSM36_3082"/>
<evidence type="ECO:0000256" key="1">
    <source>
        <dbReference type="ARBA" id="ARBA00022679"/>
    </source>
</evidence>
<evidence type="ECO:0000313" key="5">
    <source>
        <dbReference type="Proteomes" id="UP000187464"/>
    </source>
</evidence>
<organism evidence="4 5">
    <name type="scientific">Proteiniphilum saccharofermentans</name>
    <dbReference type="NCBI Taxonomy" id="1642647"/>
    <lineage>
        <taxon>Bacteria</taxon>
        <taxon>Pseudomonadati</taxon>
        <taxon>Bacteroidota</taxon>
        <taxon>Bacteroidia</taxon>
        <taxon>Bacteroidales</taxon>
        <taxon>Dysgonomonadaceae</taxon>
        <taxon>Proteiniphilum</taxon>
    </lineage>
</organism>
<dbReference type="GO" id="GO:0016779">
    <property type="term" value="F:nucleotidyltransferase activity"/>
    <property type="evidence" value="ECO:0007669"/>
    <property type="project" value="UniProtKB-KW"/>
</dbReference>
<dbReference type="InterPro" id="IPR050065">
    <property type="entry name" value="GlmU-like"/>
</dbReference>
<dbReference type="Gene3D" id="3.90.550.10">
    <property type="entry name" value="Spore Coat Polysaccharide Biosynthesis Protein SpsA, Chain A"/>
    <property type="match status" value="1"/>
</dbReference>
<accession>A0A1R3T2D3</accession>
<evidence type="ECO:0000313" key="4">
    <source>
        <dbReference type="EMBL" id="SCD21871.1"/>
    </source>
</evidence>
<dbReference type="PANTHER" id="PTHR43584:SF8">
    <property type="entry name" value="N-ACETYLMURAMATE ALPHA-1-PHOSPHATE URIDYLYLTRANSFERASE"/>
    <property type="match status" value="1"/>
</dbReference>
<dbReference type="InterPro" id="IPR005835">
    <property type="entry name" value="NTP_transferase_dom"/>
</dbReference>
<protein>
    <submittedName>
        <fullName evidence="4">NTP_transferase_like_1</fullName>
    </submittedName>
</protein>
<dbReference type="SUPFAM" id="SSF53448">
    <property type="entry name" value="Nucleotide-diphospho-sugar transferases"/>
    <property type="match status" value="1"/>
</dbReference>
<dbReference type="STRING" id="1642647.PSM36_3082"/>
<evidence type="ECO:0000259" key="3">
    <source>
        <dbReference type="Pfam" id="PF00483"/>
    </source>
</evidence>
<dbReference type="EMBL" id="LT605205">
    <property type="protein sequence ID" value="SCD21871.1"/>
    <property type="molecule type" value="Genomic_DNA"/>
</dbReference>
<name>A0A1R3T2D3_9BACT</name>
<keyword evidence="2" id="KW-0548">Nucleotidyltransferase</keyword>
<proteinExistence type="predicted"/>
<reference evidence="4 5" key="1">
    <citation type="submission" date="2016-08" db="EMBL/GenBank/DDBJ databases">
        <authorList>
            <person name="Seilhamer J.J."/>
        </authorList>
    </citation>
    <scope>NUCLEOTIDE SEQUENCE [LARGE SCALE GENOMIC DNA]</scope>
    <source>
        <strain evidence="4">M3/6</strain>
    </source>
</reference>
<gene>
    <name evidence="4" type="ORF">PSM36_3082</name>
</gene>
<dbReference type="RefSeq" id="WP_076931617.1">
    <property type="nucleotide sequence ID" value="NZ_LT605205.1"/>
</dbReference>
<dbReference type="AlphaFoldDB" id="A0A1R3T2D3"/>
<dbReference type="Pfam" id="PF00483">
    <property type="entry name" value="NTP_transferase"/>
    <property type="match status" value="1"/>
</dbReference>
<dbReference type="InterPro" id="IPR029044">
    <property type="entry name" value="Nucleotide-diphossugar_trans"/>
</dbReference>
<dbReference type="Proteomes" id="UP000187464">
    <property type="component" value="Chromosome I"/>
</dbReference>